<proteinExistence type="predicted"/>
<evidence type="ECO:0000313" key="3">
    <source>
        <dbReference type="Proteomes" id="UP001500711"/>
    </source>
</evidence>
<name>A0ABP7B3V0_9PSEU</name>
<protein>
    <submittedName>
        <fullName evidence="2">Uncharacterized protein</fullName>
    </submittedName>
</protein>
<keyword evidence="3" id="KW-1185">Reference proteome</keyword>
<gene>
    <name evidence="2" type="ORF">GCM10022267_38040</name>
</gene>
<sequence length="92" mass="10221">MTEPEGYQAANDAMLDARAVFDSVRGLLGLYEQHAPHLDTGNEYAVGWDLIATVALIARTPRPSAARDVITSSRRRSRRAANLKRRQRTGRS</sequence>
<reference evidence="3" key="1">
    <citation type="journal article" date="2019" name="Int. J. Syst. Evol. Microbiol.">
        <title>The Global Catalogue of Microorganisms (GCM) 10K type strain sequencing project: providing services to taxonomists for standard genome sequencing and annotation.</title>
        <authorList>
            <consortium name="The Broad Institute Genomics Platform"/>
            <consortium name="The Broad Institute Genome Sequencing Center for Infectious Disease"/>
            <person name="Wu L."/>
            <person name="Ma J."/>
        </authorList>
    </citation>
    <scope>NUCLEOTIDE SEQUENCE [LARGE SCALE GENOMIC DNA]</scope>
    <source>
        <strain evidence="3">JCM 17494</strain>
    </source>
</reference>
<comment type="caution">
    <text evidence="2">The sequence shown here is derived from an EMBL/GenBank/DDBJ whole genome shotgun (WGS) entry which is preliminary data.</text>
</comment>
<feature type="region of interest" description="Disordered" evidence="1">
    <location>
        <begin position="65"/>
        <end position="92"/>
    </location>
</feature>
<evidence type="ECO:0000313" key="2">
    <source>
        <dbReference type="EMBL" id="GAA3647832.1"/>
    </source>
</evidence>
<accession>A0ABP7B3V0</accession>
<organism evidence="2 3">
    <name type="scientific">Lentzea roselyniae</name>
    <dbReference type="NCBI Taxonomy" id="531940"/>
    <lineage>
        <taxon>Bacteria</taxon>
        <taxon>Bacillati</taxon>
        <taxon>Actinomycetota</taxon>
        <taxon>Actinomycetes</taxon>
        <taxon>Pseudonocardiales</taxon>
        <taxon>Pseudonocardiaceae</taxon>
        <taxon>Lentzea</taxon>
    </lineage>
</organism>
<feature type="compositionally biased region" description="Basic residues" evidence="1">
    <location>
        <begin position="73"/>
        <end position="92"/>
    </location>
</feature>
<evidence type="ECO:0000256" key="1">
    <source>
        <dbReference type="SAM" id="MobiDB-lite"/>
    </source>
</evidence>
<dbReference type="Proteomes" id="UP001500711">
    <property type="component" value="Unassembled WGS sequence"/>
</dbReference>
<dbReference type="EMBL" id="BAABBE010000010">
    <property type="protein sequence ID" value="GAA3647832.1"/>
    <property type="molecule type" value="Genomic_DNA"/>
</dbReference>